<reference evidence="2" key="1">
    <citation type="submission" date="2023-06" db="EMBL/GenBank/DDBJ databases">
        <title>Genome-scale phylogeny and comparative genomics of the fungal order Sordariales.</title>
        <authorList>
            <consortium name="Lawrence Berkeley National Laboratory"/>
            <person name="Hensen N."/>
            <person name="Bonometti L."/>
            <person name="Westerberg I."/>
            <person name="Brannstrom I.O."/>
            <person name="Guillou S."/>
            <person name="Cros-Aarteil S."/>
            <person name="Calhoun S."/>
            <person name="Haridas S."/>
            <person name="Kuo A."/>
            <person name="Mondo S."/>
            <person name="Pangilinan J."/>
            <person name="Riley R."/>
            <person name="LaButti K."/>
            <person name="Andreopoulos B."/>
            <person name="Lipzen A."/>
            <person name="Chen C."/>
            <person name="Yanf M."/>
            <person name="Daum C."/>
            <person name="Ng V."/>
            <person name="Clum A."/>
            <person name="Steindorff A."/>
            <person name="Ohm R."/>
            <person name="Martin F."/>
            <person name="Silar P."/>
            <person name="Natvig D."/>
            <person name="Lalanne C."/>
            <person name="Gautier V."/>
            <person name="Ament-velasquez S.L."/>
            <person name="Kruys A."/>
            <person name="Hutchinson M.I."/>
            <person name="Powell A.J."/>
            <person name="Barry K."/>
            <person name="Miller A.N."/>
            <person name="Grigoriev I.V."/>
            <person name="Debuchy R."/>
            <person name="Gladieux P."/>
            <person name="Thoren M.H."/>
            <person name="Johannesson H."/>
        </authorList>
    </citation>
    <scope>NUCLEOTIDE SEQUENCE</scope>
    <source>
        <strain evidence="2">SMH3187-1</strain>
    </source>
</reference>
<dbReference type="Proteomes" id="UP001172155">
    <property type="component" value="Unassembled WGS sequence"/>
</dbReference>
<sequence length="274" mass="29803">MDEAVTGLGNDRPVGCCPRMSKLWRRLPSGLVSPWCCTGKNYRQEYFMPALTGYAVGSFRPPSPRGRRSSSPAGNGILRCPTSPDPRAWQGSPRPVGIPGFRNTGTPSGEDTIDLGTFWPIAVRGWRKQSSQGQGWRFDGRAAQATNPCHGSCRGRLKNPSGSCHVSCFLSHLSFFFFPFRGGPKDLGMVEKMPGFLGCICRFRNPGAYAASLSDICCVESGEGRPRSAFGRVTCTSKCQGEQHTNSRLVPNRIAPRCGAVRLVPSMTPNLRLS</sequence>
<proteinExistence type="predicted"/>
<keyword evidence="3" id="KW-1185">Reference proteome</keyword>
<dbReference type="AlphaFoldDB" id="A0AA40EKK8"/>
<gene>
    <name evidence="2" type="ORF">B0T18DRAFT_224117</name>
</gene>
<accession>A0AA40EKK8</accession>
<evidence type="ECO:0000256" key="1">
    <source>
        <dbReference type="SAM" id="MobiDB-lite"/>
    </source>
</evidence>
<evidence type="ECO:0000313" key="2">
    <source>
        <dbReference type="EMBL" id="KAK0741081.1"/>
    </source>
</evidence>
<feature type="region of interest" description="Disordered" evidence="1">
    <location>
        <begin position="59"/>
        <end position="102"/>
    </location>
</feature>
<evidence type="ECO:0000313" key="3">
    <source>
        <dbReference type="Proteomes" id="UP001172155"/>
    </source>
</evidence>
<protein>
    <submittedName>
        <fullName evidence="2">Uncharacterized protein</fullName>
    </submittedName>
</protein>
<name>A0AA40EKK8_9PEZI</name>
<dbReference type="EMBL" id="JAUKUD010000006">
    <property type="protein sequence ID" value="KAK0741081.1"/>
    <property type="molecule type" value="Genomic_DNA"/>
</dbReference>
<organism evidence="2 3">
    <name type="scientific">Schizothecium vesticola</name>
    <dbReference type="NCBI Taxonomy" id="314040"/>
    <lineage>
        <taxon>Eukaryota</taxon>
        <taxon>Fungi</taxon>
        <taxon>Dikarya</taxon>
        <taxon>Ascomycota</taxon>
        <taxon>Pezizomycotina</taxon>
        <taxon>Sordariomycetes</taxon>
        <taxon>Sordariomycetidae</taxon>
        <taxon>Sordariales</taxon>
        <taxon>Schizotheciaceae</taxon>
        <taxon>Schizothecium</taxon>
    </lineage>
</organism>
<comment type="caution">
    <text evidence="2">The sequence shown here is derived from an EMBL/GenBank/DDBJ whole genome shotgun (WGS) entry which is preliminary data.</text>
</comment>